<evidence type="ECO:0000313" key="3">
    <source>
        <dbReference type="Proteomes" id="UP001603857"/>
    </source>
</evidence>
<feature type="domain" description="DUF8040" evidence="1">
    <location>
        <begin position="84"/>
        <end position="152"/>
    </location>
</feature>
<dbReference type="InterPro" id="IPR058353">
    <property type="entry name" value="DUF8040"/>
</dbReference>
<sequence>MADENIPVIDLDEEDMNNGLDLNLISHIQNQLQMRTQLGVMTNLCVVAFGLNMLSTLPVTTSNIRDFIFQKERRRHELMSYLIHTEQCRDIIRMGPETFINLCQRVRATGLVKDVFCSTMEKQVAKFLHIIGHNVKNRSVSFFFHRFGETVS</sequence>
<dbReference type="EMBL" id="JBGMDY010000009">
    <property type="protein sequence ID" value="KAL2323196.1"/>
    <property type="molecule type" value="Genomic_DNA"/>
</dbReference>
<name>A0ABD1LIB5_9FABA</name>
<comment type="caution">
    <text evidence="2">The sequence shown here is derived from an EMBL/GenBank/DDBJ whole genome shotgun (WGS) entry which is preliminary data.</text>
</comment>
<protein>
    <recommendedName>
        <fullName evidence="1">DUF8040 domain-containing protein</fullName>
    </recommendedName>
</protein>
<gene>
    <name evidence="2" type="ORF">Fmac_027575</name>
</gene>
<reference evidence="2 3" key="1">
    <citation type="submission" date="2024-08" db="EMBL/GenBank/DDBJ databases">
        <title>Insights into the chromosomal genome structure of Flemingia macrophylla.</title>
        <authorList>
            <person name="Ding Y."/>
            <person name="Zhao Y."/>
            <person name="Bi W."/>
            <person name="Wu M."/>
            <person name="Zhao G."/>
            <person name="Gong Y."/>
            <person name="Li W."/>
            <person name="Zhang P."/>
        </authorList>
    </citation>
    <scope>NUCLEOTIDE SEQUENCE [LARGE SCALE GENOMIC DNA]</scope>
    <source>
        <strain evidence="2">DYQJB</strain>
        <tissue evidence="2">Leaf</tissue>
    </source>
</reference>
<dbReference type="Proteomes" id="UP001603857">
    <property type="component" value="Unassembled WGS sequence"/>
</dbReference>
<organism evidence="2 3">
    <name type="scientific">Flemingia macrophylla</name>
    <dbReference type="NCBI Taxonomy" id="520843"/>
    <lineage>
        <taxon>Eukaryota</taxon>
        <taxon>Viridiplantae</taxon>
        <taxon>Streptophyta</taxon>
        <taxon>Embryophyta</taxon>
        <taxon>Tracheophyta</taxon>
        <taxon>Spermatophyta</taxon>
        <taxon>Magnoliopsida</taxon>
        <taxon>eudicotyledons</taxon>
        <taxon>Gunneridae</taxon>
        <taxon>Pentapetalae</taxon>
        <taxon>rosids</taxon>
        <taxon>fabids</taxon>
        <taxon>Fabales</taxon>
        <taxon>Fabaceae</taxon>
        <taxon>Papilionoideae</taxon>
        <taxon>50 kb inversion clade</taxon>
        <taxon>NPAAA clade</taxon>
        <taxon>indigoferoid/millettioid clade</taxon>
        <taxon>Phaseoleae</taxon>
        <taxon>Flemingia</taxon>
    </lineage>
</organism>
<evidence type="ECO:0000313" key="2">
    <source>
        <dbReference type="EMBL" id="KAL2323196.1"/>
    </source>
</evidence>
<keyword evidence="3" id="KW-1185">Reference proteome</keyword>
<accession>A0ABD1LIB5</accession>
<dbReference type="AlphaFoldDB" id="A0ABD1LIB5"/>
<evidence type="ECO:0000259" key="1">
    <source>
        <dbReference type="Pfam" id="PF26138"/>
    </source>
</evidence>
<proteinExistence type="predicted"/>
<dbReference type="Pfam" id="PF26138">
    <property type="entry name" value="DUF8040"/>
    <property type="match status" value="1"/>
</dbReference>